<name>A0A0B7MR88_9FUNG</name>
<proteinExistence type="predicted"/>
<dbReference type="OrthoDB" id="2282751at2759"/>
<protein>
    <submittedName>
        <fullName evidence="2">Uncharacterized protein</fullName>
    </submittedName>
</protein>
<dbReference type="AlphaFoldDB" id="A0A0B7MR88"/>
<feature type="compositionally biased region" description="Polar residues" evidence="1">
    <location>
        <begin position="53"/>
        <end position="63"/>
    </location>
</feature>
<evidence type="ECO:0000313" key="2">
    <source>
        <dbReference type="EMBL" id="CEP07562.1"/>
    </source>
</evidence>
<evidence type="ECO:0000313" key="3">
    <source>
        <dbReference type="Proteomes" id="UP000054107"/>
    </source>
</evidence>
<reference evidence="2 3" key="1">
    <citation type="submission" date="2014-09" db="EMBL/GenBank/DDBJ databases">
        <authorList>
            <person name="Ellenberger Sabrina"/>
        </authorList>
    </citation>
    <scope>NUCLEOTIDE SEQUENCE [LARGE SCALE GENOMIC DNA]</scope>
    <source>
        <strain evidence="2 3">CBS 412.66</strain>
    </source>
</reference>
<keyword evidence="3" id="KW-1185">Reference proteome</keyword>
<sequence>MYYGEGLTPINRKEKSFACPICHKNNSKRRKFFTNLKRLGLNASLAKKRKPNKLTSINKLGSNNKHRVDEKEADEVTDQHSVGEEETDDEKTSKVGITHIPPSSLVLKVPSTTKLLRLTHRDVILTSIDSLTADEATQEDKMTLTRLGRWVSVGYNHDNMQYGTLTPLK</sequence>
<gene>
    <name evidence="2" type="primary">PARPA_00858.1 scaffold 1159</name>
</gene>
<dbReference type="Proteomes" id="UP000054107">
    <property type="component" value="Unassembled WGS sequence"/>
</dbReference>
<accession>A0A0B7MR88</accession>
<organism evidence="2 3">
    <name type="scientific">Parasitella parasitica</name>
    <dbReference type="NCBI Taxonomy" id="35722"/>
    <lineage>
        <taxon>Eukaryota</taxon>
        <taxon>Fungi</taxon>
        <taxon>Fungi incertae sedis</taxon>
        <taxon>Mucoromycota</taxon>
        <taxon>Mucoromycotina</taxon>
        <taxon>Mucoromycetes</taxon>
        <taxon>Mucorales</taxon>
        <taxon>Mucorineae</taxon>
        <taxon>Mucoraceae</taxon>
        <taxon>Parasitella</taxon>
    </lineage>
</organism>
<dbReference type="EMBL" id="LN719301">
    <property type="protein sequence ID" value="CEP07562.1"/>
    <property type="molecule type" value="Genomic_DNA"/>
</dbReference>
<dbReference type="STRING" id="35722.A0A0B7MR88"/>
<feature type="region of interest" description="Disordered" evidence="1">
    <location>
        <begin position="47"/>
        <end position="97"/>
    </location>
</feature>
<evidence type="ECO:0000256" key="1">
    <source>
        <dbReference type="SAM" id="MobiDB-lite"/>
    </source>
</evidence>